<dbReference type="Proteomes" id="UP000030652">
    <property type="component" value="Unassembled WGS sequence"/>
</dbReference>
<gene>
    <name evidence="2" type="ORF">SCABRO_03830</name>
</gene>
<proteinExistence type="predicted"/>
<evidence type="ECO:0000259" key="1">
    <source>
        <dbReference type="Pfam" id="PF14067"/>
    </source>
</evidence>
<dbReference type="Pfam" id="PF14067">
    <property type="entry name" value="LssY_C"/>
    <property type="match status" value="1"/>
</dbReference>
<dbReference type="PROSITE" id="PS51257">
    <property type="entry name" value="PROKAR_LIPOPROTEIN"/>
    <property type="match status" value="1"/>
</dbReference>
<dbReference type="AlphaFoldDB" id="A0A0B0EIC3"/>
<evidence type="ECO:0000313" key="2">
    <source>
        <dbReference type="EMBL" id="KHE90445.1"/>
    </source>
</evidence>
<dbReference type="PATRIC" id="fig|237368.3.peg.4118"/>
<evidence type="ECO:0000313" key="3">
    <source>
        <dbReference type="Proteomes" id="UP000030652"/>
    </source>
</evidence>
<organism evidence="2 3">
    <name type="scientific">Candidatus Scalindua brodae</name>
    <dbReference type="NCBI Taxonomy" id="237368"/>
    <lineage>
        <taxon>Bacteria</taxon>
        <taxon>Pseudomonadati</taxon>
        <taxon>Planctomycetota</taxon>
        <taxon>Candidatus Brocadiia</taxon>
        <taxon>Candidatus Brocadiales</taxon>
        <taxon>Candidatus Scalinduaceae</taxon>
        <taxon>Candidatus Scalindua</taxon>
    </lineage>
</organism>
<dbReference type="EMBL" id="JRYO01000264">
    <property type="protein sequence ID" value="KHE90445.1"/>
    <property type="molecule type" value="Genomic_DNA"/>
</dbReference>
<comment type="caution">
    <text evidence="2">The sequence shown here is derived from an EMBL/GenBank/DDBJ whole genome shotgun (WGS) entry which is preliminary data.</text>
</comment>
<protein>
    <recommendedName>
        <fullName evidence="1">LssY-like C-terminal domain-containing protein</fullName>
    </recommendedName>
</protein>
<feature type="domain" description="LssY-like C-terminal" evidence="1">
    <location>
        <begin position="219"/>
        <end position="397"/>
    </location>
</feature>
<reference evidence="2 3" key="1">
    <citation type="submission" date="2014-10" db="EMBL/GenBank/DDBJ databases">
        <title>Draft genome of anammox bacterium scalindua brodae, obtained using differential coverage binning of sequence data from two enrichment reactors.</title>
        <authorList>
            <person name="Speth D.R."/>
            <person name="Russ L."/>
            <person name="Kartal B."/>
            <person name="Op den Camp H.J."/>
            <person name="Dutilh B.E."/>
            <person name="Jetten M.S."/>
        </authorList>
    </citation>
    <scope>NUCLEOTIDE SEQUENCE [LARGE SCALE GENOMIC DNA]</scope>
    <source>
        <strain evidence="2">RU1</strain>
    </source>
</reference>
<accession>A0A0B0EIC3</accession>
<name>A0A0B0EIC3_9BACT</name>
<dbReference type="InterPro" id="IPR025902">
    <property type="entry name" value="LssY-like-C_dom"/>
</dbReference>
<sequence length="441" mass="49745">MTMKSLQIKIVIQSLMTVMMIVLVSACGTYNPIPIDEVNFHQRSQTKSVGKLTVTASVLSPKESKLIFGRPLAKKGVQPVWLEIVNNEDIPFAIIVMATDPKYFSSAEVAHINRVSNKDKNKQMEEDYRKLDIDMIINPGETKSGFVHTNLGLGIKVVPVVLYGPKQVRTLVFYIPVPGIKADHTRVNFEDLYQPEEFIKYDKEEDFRAKLSDFQCCARNEKDTKDGDPLNLVLVGRPDVIYGALARAGWDETEAVTFSTGLKMAKAFLKGDMYLNAPISPQYVFGRPQDIALQKGRDSVNERNHMRLWLTPWVFRDMSVWIGQISRDIGIRMTTGVWSLTTHAVDPEVDDARDYLITDVMSVQGLAKLGMVKGVGAATPQKPREIILGDPYWTDGRRAVMLFSEEPVAMDKIEFLIWDLRVKGAKEIIERLQKESTSKSD</sequence>
<dbReference type="eggNOG" id="COG0671">
    <property type="taxonomic scope" value="Bacteria"/>
</dbReference>